<evidence type="ECO:0000313" key="12">
    <source>
        <dbReference type="Proteomes" id="UP000663856"/>
    </source>
</evidence>
<organism evidence="5 12">
    <name type="scientific">Rotaria magnacalcarata</name>
    <dbReference type="NCBI Taxonomy" id="392030"/>
    <lineage>
        <taxon>Eukaryota</taxon>
        <taxon>Metazoa</taxon>
        <taxon>Spiralia</taxon>
        <taxon>Gnathifera</taxon>
        <taxon>Rotifera</taxon>
        <taxon>Eurotatoria</taxon>
        <taxon>Bdelloidea</taxon>
        <taxon>Philodinida</taxon>
        <taxon>Philodinidae</taxon>
        <taxon>Rotaria</taxon>
    </lineage>
</organism>
<evidence type="ECO:0000256" key="1">
    <source>
        <dbReference type="SAM" id="SignalP"/>
    </source>
</evidence>
<evidence type="ECO:0000313" key="11">
    <source>
        <dbReference type="EMBL" id="CAF4764815.1"/>
    </source>
</evidence>
<dbReference type="EMBL" id="CAJOBH010008919">
    <property type="protein sequence ID" value="CAF4126773.1"/>
    <property type="molecule type" value="Genomic_DNA"/>
</dbReference>
<evidence type="ECO:0000313" key="3">
    <source>
        <dbReference type="EMBL" id="CAF1458772.1"/>
    </source>
</evidence>
<feature type="signal peptide" evidence="1">
    <location>
        <begin position="1"/>
        <end position="16"/>
    </location>
</feature>
<dbReference type="Proteomes" id="UP000663855">
    <property type="component" value="Unassembled WGS sequence"/>
</dbReference>
<dbReference type="AlphaFoldDB" id="A0A816R392"/>
<dbReference type="Pfam" id="PF11175">
    <property type="entry name" value="DUF2961"/>
    <property type="match status" value="1"/>
</dbReference>
<gene>
    <name evidence="10" type="ORF">BYL167_LOCUS20344</name>
    <name evidence="2" type="ORF">CJN711_LOCUS7037</name>
    <name evidence="11" type="ORF">GIL414_LOCUS45703</name>
    <name evidence="3" type="ORF">KQP761_LOCUS12390</name>
    <name evidence="4" type="ORF">MBJ925_LOCUS14051</name>
    <name evidence="9" type="ORF">OVN521_LOCUS22265</name>
    <name evidence="8" type="ORF">SMN809_LOCUS6257</name>
    <name evidence="7" type="ORF">UXM345_LOCUS8599</name>
    <name evidence="5" type="ORF">WKI299_LOCUS13720</name>
    <name evidence="6" type="ORF">XDN619_LOCUS18757</name>
</gene>
<dbReference type="EMBL" id="CAJOBF010000754">
    <property type="protein sequence ID" value="CAF3865056.1"/>
    <property type="molecule type" value="Genomic_DNA"/>
</dbReference>
<dbReference type="InterPro" id="IPR021345">
    <property type="entry name" value="DUF2961"/>
</dbReference>
<dbReference type="EMBL" id="CAJNOV010002299">
    <property type="protein sequence ID" value="CAF1098584.1"/>
    <property type="molecule type" value="Genomic_DNA"/>
</dbReference>
<dbReference type="OrthoDB" id="9970989at2759"/>
<evidence type="ECO:0000313" key="13">
    <source>
        <dbReference type="Proteomes" id="UP000663866"/>
    </source>
</evidence>
<dbReference type="EMBL" id="CAJNRG010008095">
    <property type="protein sequence ID" value="CAF2101343.1"/>
    <property type="molecule type" value="Genomic_DNA"/>
</dbReference>
<dbReference type="EMBL" id="CAJNRF010005220">
    <property type="protein sequence ID" value="CAF2068618.1"/>
    <property type="molecule type" value="Genomic_DNA"/>
</dbReference>
<dbReference type="Proteomes" id="UP000681720">
    <property type="component" value="Unassembled WGS sequence"/>
</dbReference>
<dbReference type="Proteomes" id="UP000663866">
    <property type="component" value="Unassembled WGS sequence"/>
</dbReference>
<evidence type="ECO:0000313" key="9">
    <source>
        <dbReference type="EMBL" id="CAF4126392.1"/>
    </source>
</evidence>
<keyword evidence="1" id="KW-0732">Signal</keyword>
<dbReference type="Proteomes" id="UP000663824">
    <property type="component" value="Unassembled WGS sequence"/>
</dbReference>
<dbReference type="Proteomes" id="UP000663887">
    <property type="component" value="Unassembled WGS sequence"/>
</dbReference>
<accession>A0A816R392</accession>
<feature type="chain" id="PRO_5036230522" evidence="1">
    <location>
        <begin position="17"/>
        <end position="327"/>
    </location>
</feature>
<evidence type="ECO:0000313" key="6">
    <source>
        <dbReference type="EMBL" id="CAF2101343.1"/>
    </source>
</evidence>
<dbReference type="EMBL" id="CAJOBJ010141428">
    <property type="protein sequence ID" value="CAF4764815.1"/>
    <property type="molecule type" value="Genomic_DNA"/>
</dbReference>
<dbReference type="Proteomes" id="UP000663842">
    <property type="component" value="Unassembled WGS sequence"/>
</dbReference>
<proteinExistence type="predicted"/>
<dbReference type="Proteomes" id="UP000681967">
    <property type="component" value="Unassembled WGS sequence"/>
</dbReference>
<keyword evidence="13" id="KW-1185">Reference proteome</keyword>
<comment type="caution">
    <text evidence="5">The sequence shown here is derived from an EMBL/GenBank/DDBJ whole genome shotgun (WGS) entry which is preliminary data.</text>
</comment>
<protein>
    <submittedName>
        <fullName evidence="5">Uncharacterized protein</fullName>
    </submittedName>
</protein>
<reference evidence="5" key="1">
    <citation type="submission" date="2021-02" db="EMBL/GenBank/DDBJ databases">
        <authorList>
            <person name="Nowell W R."/>
        </authorList>
    </citation>
    <scope>NUCLEOTIDE SEQUENCE</scope>
</reference>
<sequence>MHVWLLLSICVLTTTAQDLNTFGIGLSSQWLYPNESEIFNHTLSSGSNFGVLTHFWTTGDPAIDQSTFSYYIDGEQVPSIQFVTYMLAGAGFNDQTAPWGTKWIGKGAQGGGWYNNFRVPFQKSIRVTGKLPSFVTDRKIIWVIVRGTENLPTAFHGFQLPLNARLTLHKIENQTYDPLAWVRVADIPTGRGLLLSHTLAVNSGNLNFLEGCYHAYTQYEQQFPGLIVSTGTEDYFDSAFYFNAGQFHFEVSGYSHFRQVSKDILEWSAYRMHDLDPIFFTNGFRFEWRNGDVVDDRGFKCIVDQGGQVVGIPTKSIVSSYAWVYVW</sequence>
<dbReference type="EMBL" id="CAJNRE010006512">
    <property type="protein sequence ID" value="CAF2056048.1"/>
    <property type="molecule type" value="Genomic_DNA"/>
</dbReference>
<dbReference type="Gene3D" id="2.60.120.1390">
    <property type="match status" value="2"/>
</dbReference>
<evidence type="ECO:0000313" key="7">
    <source>
        <dbReference type="EMBL" id="CAF3865056.1"/>
    </source>
</evidence>
<dbReference type="Proteomes" id="UP000663834">
    <property type="component" value="Unassembled WGS sequence"/>
</dbReference>
<evidence type="ECO:0000313" key="5">
    <source>
        <dbReference type="EMBL" id="CAF2068618.1"/>
    </source>
</evidence>
<evidence type="ECO:0000313" key="4">
    <source>
        <dbReference type="EMBL" id="CAF2056048.1"/>
    </source>
</evidence>
<dbReference type="EMBL" id="CAJOBG010004792">
    <property type="protein sequence ID" value="CAF4126392.1"/>
    <property type="molecule type" value="Genomic_DNA"/>
</dbReference>
<evidence type="ECO:0000313" key="10">
    <source>
        <dbReference type="EMBL" id="CAF4126773.1"/>
    </source>
</evidence>
<evidence type="ECO:0000313" key="2">
    <source>
        <dbReference type="EMBL" id="CAF1098584.1"/>
    </source>
</evidence>
<dbReference type="Proteomes" id="UP000663856">
    <property type="component" value="Unassembled WGS sequence"/>
</dbReference>
<name>A0A816R392_9BILA</name>
<dbReference type="EMBL" id="CAJOBI010001672">
    <property type="protein sequence ID" value="CAF3893668.1"/>
    <property type="molecule type" value="Genomic_DNA"/>
</dbReference>
<dbReference type="EMBL" id="CAJNOW010005724">
    <property type="protein sequence ID" value="CAF1458772.1"/>
    <property type="molecule type" value="Genomic_DNA"/>
</dbReference>
<evidence type="ECO:0000313" key="8">
    <source>
        <dbReference type="EMBL" id="CAF3893668.1"/>
    </source>
</evidence>
<dbReference type="Proteomes" id="UP000676336">
    <property type="component" value="Unassembled WGS sequence"/>
</dbReference>